<dbReference type="SUPFAM" id="SSF51735">
    <property type="entry name" value="NAD(P)-binding Rossmann-fold domains"/>
    <property type="match status" value="1"/>
</dbReference>
<sequence length="270" mass="28728">MAVTVVIGASRGIGYQFIKTLAAEKNSTVIATARDPTALQAKVNADNISNTHVVEADLTSYSSLTAAAKTTSPLVSGQIDHLVINGAYLSSTGGMNPTDFAHNPTLFLDELHKSDQANVAGPLFAINAFLPLLRAGNGKKVTYVSSGTADGPETLAVQLSNSVPYSTSKAGGNIVIAKFAAELRGEGFLFLSIAPGGVATETLMDTSKFTEDEKAKFQSMFARMMEKYPEWKGPITPVESVKRILDVVANAKVEQSGQFLSYWGNTTEWL</sequence>
<dbReference type="InterPro" id="IPR020904">
    <property type="entry name" value="Sc_DH/Rdtase_CS"/>
</dbReference>
<dbReference type="CDD" id="cd05325">
    <property type="entry name" value="carb_red_sniffer_like_SDR_c"/>
    <property type="match status" value="1"/>
</dbReference>
<keyword evidence="3" id="KW-1185">Reference proteome</keyword>
<dbReference type="AlphaFoldDB" id="A0A9W4UAE0"/>
<organism evidence="2 3">
    <name type="scientific">Periconia digitata</name>
    <dbReference type="NCBI Taxonomy" id="1303443"/>
    <lineage>
        <taxon>Eukaryota</taxon>
        <taxon>Fungi</taxon>
        <taxon>Dikarya</taxon>
        <taxon>Ascomycota</taxon>
        <taxon>Pezizomycotina</taxon>
        <taxon>Dothideomycetes</taxon>
        <taxon>Pleosporomycetidae</taxon>
        <taxon>Pleosporales</taxon>
        <taxon>Massarineae</taxon>
        <taxon>Periconiaceae</taxon>
        <taxon>Periconia</taxon>
    </lineage>
</organism>
<dbReference type="Pfam" id="PF00106">
    <property type="entry name" value="adh_short"/>
    <property type="match status" value="1"/>
</dbReference>
<dbReference type="PROSITE" id="PS00061">
    <property type="entry name" value="ADH_SHORT"/>
    <property type="match status" value="1"/>
</dbReference>
<dbReference type="PANTHER" id="PTHR45458:SF3">
    <property type="entry name" value="CHAIN DEHYDROGENASE (ATSC), PUTATIVE-RELATED"/>
    <property type="match status" value="1"/>
</dbReference>
<dbReference type="Gene3D" id="3.40.50.720">
    <property type="entry name" value="NAD(P)-binding Rossmann-like Domain"/>
    <property type="match status" value="1"/>
</dbReference>
<evidence type="ECO:0008006" key="4">
    <source>
        <dbReference type="Google" id="ProtNLM"/>
    </source>
</evidence>
<dbReference type="PRINTS" id="PR00081">
    <property type="entry name" value="GDHRDH"/>
</dbReference>
<proteinExistence type="predicted"/>
<reference evidence="2" key="1">
    <citation type="submission" date="2023-01" db="EMBL/GenBank/DDBJ databases">
        <authorList>
            <person name="Van Ghelder C."/>
            <person name="Rancurel C."/>
        </authorList>
    </citation>
    <scope>NUCLEOTIDE SEQUENCE</scope>
    <source>
        <strain evidence="2">CNCM I-4278</strain>
    </source>
</reference>
<evidence type="ECO:0000313" key="3">
    <source>
        <dbReference type="Proteomes" id="UP001152607"/>
    </source>
</evidence>
<dbReference type="Proteomes" id="UP001152607">
    <property type="component" value="Unassembled WGS sequence"/>
</dbReference>
<dbReference type="InterPro" id="IPR052184">
    <property type="entry name" value="SDR_enzymes"/>
</dbReference>
<dbReference type="GO" id="GO:0016616">
    <property type="term" value="F:oxidoreductase activity, acting on the CH-OH group of donors, NAD or NADP as acceptor"/>
    <property type="evidence" value="ECO:0007669"/>
    <property type="project" value="TreeGrafter"/>
</dbReference>
<protein>
    <recommendedName>
        <fullName evidence="4">NAD(P)-binding protein</fullName>
    </recommendedName>
</protein>
<comment type="caution">
    <text evidence="2">The sequence shown here is derived from an EMBL/GenBank/DDBJ whole genome shotgun (WGS) entry which is preliminary data.</text>
</comment>
<evidence type="ECO:0000256" key="1">
    <source>
        <dbReference type="ARBA" id="ARBA00022857"/>
    </source>
</evidence>
<keyword evidence="1" id="KW-0521">NADP</keyword>
<evidence type="ECO:0000313" key="2">
    <source>
        <dbReference type="EMBL" id="CAI6330934.1"/>
    </source>
</evidence>
<gene>
    <name evidence="2" type="ORF">PDIGIT_LOCUS4341</name>
</gene>
<dbReference type="EMBL" id="CAOQHR010000002">
    <property type="protein sequence ID" value="CAI6330934.1"/>
    <property type="molecule type" value="Genomic_DNA"/>
</dbReference>
<dbReference type="InterPro" id="IPR036291">
    <property type="entry name" value="NAD(P)-bd_dom_sf"/>
</dbReference>
<dbReference type="PANTHER" id="PTHR45458">
    <property type="entry name" value="SHORT-CHAIN DEHYDROGENASE/REDUCTASE SDR"/>
    <property type="match status" value="1"/>
</dbReference>
<accession>A0A9W4UAE0</accession>
<dbReference type="InterPro" id="IPR002347">
    <property type="entry name" value="SDR_fam"/>
</dbReference>
<name>A0A9W4UAE0_9PLEO</name>
<dbReference type="OrthoDB" id="7289984at2759"/>